<protein>
    <recommendedName>
        <fullName evidence="2">DUF6534 domain-containing protein</fullName>
    </recommendedName>
</protein>
<feature type="transmembrane region" description="Helical" evidence="1">
    <location>
        <begin position="51"/>
        <end position="75"/>
    </location>
</feature>
<evidence type="ECO:0000313" key="3">
    <source>
        <dbReference type="EMBL" id="TFK33456.1"/>
    </source>
</evidence>
<accession>A0A5C3LNB5</accession>
<evidence type="ECO:0000256" key="1">
    <source>
        <dbReference type="SAM" id="Phobius"/>
    </source>
</evidence>
<dbReference type="OrthoDB" id="2745105at2759"/>
<dbReference type="PANTHER" id="PTHR40465">
    <property type="entry name" value="CHROMOSOME 1, WHOLE GENOME SHOTGUN SEQUENCE"/>
    <property type="match status" value="1"/>
</dbReference>
<keyword evidence="1" id="KW-0812">Transmembrane</keyword>
<name>A0A5C3LNB5_9AGAR</name>
<keyword evidence="1" id="KW-1133">Transmembrane helix</keyword>
<sequence length="312" mass="35235">MASTPFHINLDSKLGAAFIGNLVAAILYGITCLQTFIYYSKFYKDGTVFKSLIYSLWCLDSLQLALISHSMYFYMVSNYGNLLVMVRPNWYAFSPYSLTSLIVVRHIVTGVGAHRFIERLNHTYIYRDILTYSLRSKSVSIMPDGHMLLLTSLPLQILRAYVYMYLSLGSAVVADALIALSLCVSLSRNRTGFRRTDSIVNTLMLYAINSKLLKHLPSVSAAACFITYTIWPEEFTFIAIYFCLSKLYVNSLLATLNGRESLQERVMGTTEIYAESTSFAFTAASRPREERASKDSFTMGNLSSVSYLVTNW</sequence>
<evidence type="ECO:0000313" key="4">
    <source>
        <dbReference type="Proteomes" id="UP000308652"/>
    </source>
</evidence>
<organism evidence="3 4">
    <name type="scientific">Crucibulum laeve</name>
    <dbReference type="NCBI Taxonomy" id="68775"/>
    <lineage>
        <taxon>Eukaryota</taxon>
        <taxon>Fungi</taxon>
        <taxon>Dikarya</taxon>
        <taxon>Basidiomycota</taxon>
        <taxon>Agaricomycotina</taxon>
        <taxon>Agaricomycetes</taxon>
        <taxon>Agaricomycetidae</taxon>
        <taxon>Agaricales</taxon>
        <taxon>Agaricineae</taxon>
        <taxon>Nidulariaceae</taxon>
        <taxon>Crucibulum</taxon>
    </lineage>
</organism>
<feature type="transmembrane region" description="Helical" evidence="1">
    <location>
        <begin position="163"/>
        <end position="186"/>
    </location>
</feature>
<evidence type="ECO:0000259" key="2">
    <source>
        <dbReference type="Pfam" id="PF20152"/>
    </source>
</evidence>
<dbReference type="AlphaFoldDB" id="A0A5C3LNB5"/>
<keyword evidence="1" id="KW-0472">Membrane</keyword>
<feature type="transmembrane region" description="Helical" evidence="1">
    <location>
        <begin position="212"/>
        <end position="231"/>
    </location>
</feature>
<dbReference type="Proteomes" id="UP000308652">
    <property type="component" value="Unassembled WGS sequence"/>
</dbReference>
<feature type="transmembrane region" description="Helical" evidence="1">
    <location>
        <begin position="237"/>
        <end position="256"/>
    </location>
</feature>
<gene>
    <name evidence="3" type="ORF">BDQ12DRAFT_766844</name>
</gene>
<dbReference type="Pfam" id="PF20152">
    <property type="entry name" value="DUF6534"/>
    <property type="match status" value="1"/>
</dbReference>
<proteinExistence type="predicted"/>
<keyword evidence="4" id="KW-1185">Reference proteome</keyword>
<feature type="transmembrane region" description="Helical" evidence="1">
    <location>
        <begin position="15"/>
        <end position="39"/>
    </location>
</feature>
<feature type="domain" description="DUF6534" evidence="2">
    <location>
        <begin position="171"/>
        <end position="261"/>
    </location>
</feature>
<dbReference type="STRING" id="68775.A0A5C3LNB5"/>
<dbReference type="EMBL" id="ML213648">
    <property type="protein sequence ID" value="TFK33456.1"/>
    <property type="molecule type" value="Genomic_DNA"/>
</dbReference>
<reference evidence="3 4" key="1">
    <citation type="journal article" date="2019" name="Nat. Ecol. Evol.">
        <title>Megaphylogeny resolves global patterns of mushroom evolution.</title>
        <authorList>
            <person name="Varga T."/>
            <person name="Krizsan K."/>
            <person name="Foldi C."/>
            <person name="Dima B."/>
            <person name="Sanchez-Garcia M."/>
            <person name="Sanchez-Ramirez S."/>
            <person name="Szollosi G.J."/>
            <person name="Szarkandi J.G."/>
            <person name="Papp V."/>
            <person name="Albert L."/>
            <person name="Andreopoulos W."/>
            <person name="Angelini C."/>
            <person name="Antonin V."/>
            <person name="Barry K.W."/>
            <person name="Bougher N.L."/>
            <person name="Buchanan P."/>
            <person name="Buyck B."/>
            <person name="Bense V."/>
            <person name="Catcheside P."/>
            <person name="Chovatia M."/>
            <person name="Cooper J."/>
            <person name="Damon W."/>
            <person name="Desjardin D."/>
            <person name="Finy P."/>
            <person name="Geml J."/>
            <person name="Haridas S."/>
            <person name="Hughes K."/>
            <person name="Justo A."/>
            <person name="Karasinski D."/>
            <person name="Kautmanova I."/>
            <person name="Kiss B."/>
            <person name="Kocsube S."/>
            <person name="Kotiranta H."/>
            <person name="LaButti K.M."/>
            <person name="Lechner B.E."/>
            <person name="Liimatainen K."/>
            <person name="Lipzen A."/>
            <person name="Lukacs Z."/>
            <person name="Mihaltcheva S."/>
            <person name="Morgado L.N."/>
            <person name="Niskanen T."/>
            <person name="Noordeloos M.E."/>
            <person name="Ohm R.A."/>
            <person name="Ortiz-Santana B."/>
            <person name="Ovrebo C."/>
            <person name="Racz N."/>
            <person name="Riley R."/>
            <person name="Savchenko A."/>
            <person name="Shiryaev A."/>
            <person name="Soop K."/>
            <person name="Spirin V."/>
            <person name="Szebenyi C."/>
            <person name="Tomsovsky M."/>
            <person name="Tulloss R.E."/>
            <person name="Uehling J."/>
            <person name="Grigoriev I.V."/>
            <person name="Vagvolgyi C."/>
            <person name="Papp T."/>
            <person name="Martin F.M."/>
            <person name="Miettinen O."/>
            <person name="Hibbett D.S."/>
            <person name="Nagy L.G."/>
        </authorList>
    </citation>
    <scope>NUCLEOTIDE SEQUENCE [LARGE SCALE GENOMIC DNA]</scope>
    <source>
        <strain evidence="3 4">CBS 166.37</strain>
    </source>
</reference>
<dbReference type="InterPro" id="IPR045339">
    <property type="entry name" value="DUF6534"/>
</dbReference>
<dbReference type="PANTHER" id="PTHR40465:SF1">
    <property type="entry name" value="DUF6534 DOMAIN-CONTAINING PROTEIN"/>
    <property type="match status" value="1"/>
</dbReference>